<feature type="non-terminal residue" evidence="1">
    <location>
        <position position="1"/>
    </location>
</feature>
<proteinExistence type="predicted"/>
<name>A0A0K2VLM5_LEPSM</name>
<organism evidence="1">
    <name type="scientific">Lepeophtheirus salmonis</name>
    <name type="common">Salmon louse</name>
    <name type="synonym">Caligus salmonis</name>
    <dbReference type="NCBI Taxonomy" id="72036"/>
    <lineage>
        <taxon>Eukaryota</taxon>
        <taxon>Metazoa</taxon>
        <taxon>Ecdysozoa</taxon>
        <taxon>Arthropoda</taxon>
        <taxon>Crustacea</taxon>
        <taxon>Multicrustacea</taxon>
        <taxon>Hexanauplia</taxon>
        <taxon>Copepoda</taxon>
        <taxon>Siphonostomatoida</taxon>
        <taxon>Caligidae</taxon>
        <taxon>Lepeophtheirus</taxon>
    </lineage>
</organism>
<dbReference type="EMBL" id="HACA01033800">
    <property type="protein sequence ID" value="CDW51162.1"/>
    <property type="molecule type" value="Transcribed_RNA"/>
</dbReference>
<dbReference type="AlphaFoldDB" id="A0A0K2VLM5"/>
<sequence>CISRTIRDKNMEFYCQNRVQGWKPHSCETFYKLPSSQHFICCNQMDNRSGHDGSHMNAGQKWHKLDPNQTFKLALMPQICP</sequence>
<protein>
    <submittedName>
        <fullName evidence="1">Uncharacterized protein</fullName>
    </submittedName>
</protein>
<reference evidence="1" key="1">
    <citation type="submission" date="2014-05" db="EMBL/GenBank/DDBJ databases">
        <authorList>
            <person name="Chronopoulou M."/>
        </authorList>
    </citation>
    <scope>NUCLEOTIDE SEQUENCE</scope>
    <source>
        <tissue evidence="1">Whole organism</tissue>
    </source>
</reference>
<evidence type="ECO:0000313" key="1">
    <source>
        <dbReference type="EMBL" id="CDW51162.1"/>
    </source>
</evidence>
<accession>A0A0K2VLM5</accession>